<dbReference type="SMART" id="SM00448">
    <property type="entry name" value="REC"/>
    <property type="match status" value="1"/>
</dbReference>
<dbReference type="SMART" id="SM00052">
    <property type="entry name" value="EAL"/>
    <property type="match status" value="1"/>
</dbReference>
<dbReference type="EMBL" id="JAUHQA010000001">
    <property type="protein sequence ID" value="MDN4481274.1"/>
    <property type="molecule type" value="Genomic_DNA"/>
</dbReference>
<feature type="domain" description="Response regulatory" evidence="2">
    <location>
        <begin position="9"/>
        <end position="128"/>
    </location>
</feature>
<dbReference type="PROSITE" id="PS50883">
    <property type="entry name" value="EAL"/>
    <property type="match status" value="1"/>
</dbReference>
<organism evidence="4 5">
    <name type="scientific">Demequina muriae</name>
    <dbReference type="NCBI Taxonomy" id="3051664"/>
    <lineage>
        <taxon>Bacteria</taxon>
        <taxon>Bacillati</taxon>
        <taxon>Actinomycetota</taxon>
        <taxon>Actinomycetes</taxon>
        <taxon>Micrococcales</taxon>
        <taxon>Demequinaceae</taxon>
        <taxon>Demequina</taxon>
    </lineage>
</organism>
<dbReference type="PROSITE" id="PS50110">
    <property type="entry name" value="RESPONSE_REGULATORY"/>
    <property type="match status" value="1"/>
</dbReference>
<dbReference type="InterPro" id="IPR035919">
    <property type="entry name" value="EAL_sf"/>
</dbReference>
<feature type="domain" description="EAL" evidence="3">
    <location>
        <begin position="147"/>
        <end position="398"/>
    </location>
</feature>
<evidence type="ECO:0000313" key="5">
    <source>
        <dbReference type="Proteomes" id="UP001172708"/>
    </source>
</evidence>
<evidence type="ECO:0000256" key="1">
    <source>
        <dbReference type="PROSITE-ProRule" id="PRU00169"/>
    </source>
</evidence>
<dbReference type="InterPro" id="IPR001633">
    <property type="entry name" value="EAL_dom"/>
</dbReference>
<dbReference type="CDD" id="cd01948">
    <property type="entry name" value="EAL"/>
    <property type="match status" value="1"/>
</dbReference>
<dbReference type="Pfam" id="PF00563">
    <property type="entry name" value="EAL"/>
    <property type="match status" value="1"/>
</dbReference>
<dbReference type="RefSeq" id="WP_301142847.1">
    <property type="nucleotide sequence ID" value="NZ_JAUHQA010000001.1"/>
</dbReference>
<keyword evidence="1" id="KW-0597">Phosphoprotein</keyword>
<evidence type="ECO:0000313" key="4">
    <source>
        <dbReference type="EMBL" id="MDN4481274.1"/>
    </source>
</evidence>
<proteinExistence type="predicted"/>
<dbReference type="PANTHER" id="PTHR33121">
    <property type="entry name" value="CYCLIC DI-GMP PHOSPHODIESTERASE PDEF"/>
    <property type="match status" value="1"/>
</dbReference>
<keyword evidence="5" id="KW-1185">Reference proteome</keyword>
<keyword evidence="4" id="KW-0378">Hydrolase</keyword>
<dbReference type="PANTHER" id="PTHR33121:SF71">
    <property type="entry name" value="OXYGEN SENSOR PROTEIN DOSP"/>
    <property type="match status" value="1"/>
</dbReference>
<dbReference type="SUPFAM" id="SSF141868">
    <property type="entry name" value="EAL domain-like"/>
    <property type="match status" value="1"/>
</dbReference>
<accession>A0ABT8GIM2</accession>
<dbReference type="GO" id="GO:0071111">
    <property type="term" value="F:cyclic-guanylate-specific phosphodiesterase activity"/>
    <property type="evidence" value="ECO:0007669"/>
    <property type="project" value="UniProtKB-EC"/>
</dbReference>
<dbReference type="SUPFAM" id="SSF52172">
    <property type="entry name" value="CheY-like"/>
    <property type="match status" value="1"/>
</dbReference>
<sequence length="400" mass="42988">MIDSDGAGRVLIIDDDPLVGQMLRAHVEAAGFEGRVTDDAATFFEIERQWHPTHVVVDLVMDHMDGLAVLDALAKAGSEAAVVISSGMGARVIGAAQEVTAAHGLTYAGALAKPFTAADVEAVLSATPNPRRQAALGSDEPLSPWDDPQFVEVFQRALDDGDVRFALQPKVSCRTRAVVGYEVLSRWEVDGVPVPPSIFVTRAEKTGLAAALTDRVFADALAWFADVVGPGDEHLSINLSASEFSTPGLDQRLAGACKKAGVDPHRVILELTETSPLEDARLSLELLTRLRLQGFRLSIDDFGVGYSSMRQLAALPFSEVKIDRSFVMEIAETREAEIFVRSMLDLAHALGLECTAEGVECAAVIDLLTEFGCDHAQGFHIARPMFPEALASWTAPALRT</sequence>
<dbReference type="Pfam" id="PF00072">
    <property type="entry name" value="Response_reg"/>
    <property type="match status" value="1"/>
</dbReference>
<evidence type="ECO:0000259" key="3">
    <source>
        <dbReference type="PROSITE" id="PS50883"/>
    </source>
</evidence>
<comment type="caution">
    <text evidence="4">The sequence shown here is derived from an EMBL/GenBank/DDBJ whole genome shotgun (WGS) entry which is preliminary data.</text>
</comment>
<dbReference type="Gene3D" id="3.40.50.2300">
    <property type="match status" value="1"/>
</dbReference>
<dbReference type="Proteomes" id="UP001172708">
    <property type="component" value="Unassembled WGS sequence"/>
</dbReference>
<protein>
    <submittedName>
        <fullName evidence="4">EAL domain-containing response regulator</fullName>
        <ecNumber evidence="4">3.1.4.52</ecNumber>
    </submittedName>
</protein>
<feature type="modified residue" description="4-aspartylphosphate" evidence="1">
    <location>
        <position position="58"/>
    </location>
</feature>
<name>A0ABT8GIM2_9MICO</name>
<dbReference type="InterPro" id="IPR011006">
    <property type="entry name" value="CheY-like_superfamily"/>
</dbReference>
<gene>
    <name evidence="4" type="ORF">QQX02_10090</name>
</gene>
<dbReference type="Gene3D" id="3.20.20.450">
    <property type="entry name" value="EAL domain"/>
    <property type="match status" value="1"/>
</dbReference>
<dbReference type="EC" id="3.1.4.52" evidence="4"/>
<evidence type="ECO:0000259" key="2">
    <source>
        <dbReference type="PROSITE" id="PS50110"/>
    </source>
</evidence>
<reference evidence="4" key="1">
    <citation type="submission" date="2023-06" db="EMBL/GenBank/DDBJ databases">
        <title>Egi l300058.</title>
        <authorList>
            <person name="Gao L."/>
            <person name="Fang B.-Z."/>
            <person name="Li W.-J."/>
        </authorList>
    </citation>
    <scope>NUCLEOTIDE SEQUENCE</scope>
    <source>
        <strain evidence="4">EGI L300058</strain>
    </source>
</reference>
<dbReference type="InterPro" id="IPR050706">
    <property type="entry name" value="Cyclic-di-GMP_PDE-like"/>
</dbReference>
<dbReference type="InterPro" id="IPR001789">
    <property type="entry name" value="Sig_transdc_resp-reg_receiver"/>
</dbReference>